<dbReference type="RefSeq" id="WP_218325876.1">
    <property type="nucleotide sequence ID" value="NZ_JAHUZB010000003.1"/>
</dbReference>
<dbReference type="EMBL" id="JAHUZB010000003">
    <property type="protein sequence ID" value="MBV7390826.1"/>
    <property type="molecule type" value="Genomic_DNA"/>
</dbReference>
<dbReference type="PANTHER" id="PTHR43280">
    <property type="entry name" value="ARAC-FAMILY TRANSCRIPTIONAL REGULATOR"/>
    <property type="match status" value="1"/>
</dbReference>
<evidence type="ECO:0000313" key="5">
    <source>
        <dbReference type="EMBL" id="MBV7390826.1"/>
    </source>
</evidence>
<dbReference type="PROSITE" id="PS01124">
    <property type="entry name" value="HTH_ARAC_FAMILY_2"/>
    <property type="match status" value="1"/>
</dbReference>
<evidence type="ECO:0000256" key="2">
    <source>
        <dbReference type="ARBA" id="ARBA00023125"/>
    </source>
</evidence>
<keyword evidence="1" id="KW-0805">Transcription regulation</keyword>
<sequence>MQNFQRRFNYLNHENLPLIIGLGVGQGSPDYFWDSNQRKDHLIVFQFTLSGSGNFKSGGQVFAQQTGDFFLTEIPSKSSYTGENWQFIYLELTPIMRQWVEQSSVVVKTASIEFQNKLFSMVDYLKNEEIDLYQNARIAFEFLLMIKAEVAKQMQSANPQAEKLRQYLDQHYQTDLSLDHLEIIFEESKYRLIKTFEAAYQDTPMAYLRKVRILKSLELLWGKQTIYQIAEAVGFSSSNYFSKVFKKEMGLSPTEYIASKQIKKAD</sequence>
<dbReference type="Proteomes" id="UP000774130">
    <property type="component" value="Unassembled WGS sequence"/>
</dbReference>
<protein>
    <submittedName>
        <fullName evidence="5">AraC family transcriptional regulator</fullName>
    </submittedName>
</protein>
<feature type="domain" description="HTH araC/xylS-type" evidence="4">
    <location>
        <begin position="162"/>
        <end position="259"/>
    </location>
</feature>
<evidence type="ECO:0000313" key="6">
    <source>
        <dbReference type="Proteomes" id="UP000774130"/>
    </source>
</evidence>
<evidence type="ECO:0000259" key="4">
    <source>
        <dbReference type="PROSITE" id="PS01124"/>
    </source>
</evidence>
<accession>A0ABS6TD00</accession>
<dbReference type="Pfam" id="PF12833">
    <property type="entry name" value="HTH_18"/>
    <property type="match status" value="1"/>
</dbReference>
<comment type="caution">
    <text evidence="5">The sequence shown here is derived from an EMBL/GenBank/DDBJ whole genome shotgun (WGS) entry which is preliminary data.</text>
</comment>
<keyword evidence="6" id="KW-1185">Reference proteome</keyword>
<keyword evidence="2" id="KW-0238">DNA-binding</keyword>
<dbReference type="SMART" id="SM00342">
    <property type="entry name" value="HTH_ARAC"/>
    <property type="match status" value="1"/>
</dbReference>
<evidence type="ECO:0000256" key="3">
    <source>
        <dbReference type="ARBA" id="ARBA00023163"/>
    </source>
</evidence>
<evidence type="ECO:0000256" key="1">
    <source>
        <dbReference type="ARBA" id="ARBA00023015"/>
    </source>
</evidence>
<dbReference type="InterPro" id="IPR018062">
    <property type="entry name" value="HTH_AraC-typ_CS"/>
</dbReference>
<organism evidence="5 6">
    <name type="scientific">Enterococcus alishanensis</name>
    <dbReference type="NCBI Taxonomy" id="1303817"/>
    <lineage>
        <taxon>Bacteria</taxon>
        <taxon>Bacillati</taxon>
        <taxon>Bacillota</taxon>
        <taxon>Bacilli</taxon>
        <taxon>Lactobacillales</taxon>
        <taxon>Enterococcaceae</taxon>
        <taxon>Enterococcus</taxon>
    </lineage>
</organism>
<reference evidence="5 6" key="1">
    <citation type="submission" date="2021-06" db="EMBL/GenBank/DDBJ databases">
        <title>Enterococcus alishanensis sp. nov., a novel lactic acid bacterium isolated from fresh coffee beans.</title>
        <authorList>
            <person name="Chen Y.-S."/>
        </authorList>
    </citation>
    <scope>NUCLEOTIDE SEQUENCE [LARGE SCALE GENOMIC DNA]</scope>
    <source>
        <strain evidence="5 6">ALS3</strain>
    </source>
</reference>
<keyword evidence="3" id="KW-0804">Transcription</keyword>
<dbReference type="InterPro" id="IPR018060">
    <property type="entry name" value="HTH_AraC"/>
</dbReference>
<gene>
    <name evidence="5" type="ORF">KUA55_09050</name>
</gene>
<name>A0ABS6TD00_9ENTE</name>
<proteinExistence type="predicted"/>
<dbReference type="PROSITE" id="PS00041">
    <property type="entry name" value="HTH_ARAC_FAMILY_1"/>
    <property type="match status" value="1"/>
</dbReference>
<dbReference type="PANTHER" id="PTHR43280:SF28">
    <property type="entry name" value="HTH-TYPE TRANSCRIPTIONAL ACTIVATOR RHAS"/>
    <property type="match status" value="1"/>
</dbReference>